<feature type="region of interest" description="Disordered" evidence="1">
    <location>
        <begin position="582"/>
        <end position="626"/>
    </location>
</feature>
<feature type="region of interest" description="Disordered" evidence="1">
    <location>
        <begin position="418"/>
        <end position="476"/>
    </location>
</feature>
<dbReference type="Proteomes" id="UP000002668">
    <property type="component" value="Genome"/>
</dbReference>
<dbReference type="Pfam" id="PF10382">
    <property type="entry name" value="ZGRF1-like_N"/>
    <property type="match status" value="1"/>
</dbReference>
<dbReference type="eggNOG" id="ENOG502S77U">
    <property type="taxonomic scope" value="Eukaryota"/>
</dbReference>
<dbReference type="STRING" id="985895.E5A0S4"/>
<dbReference type="GO" id="GO:0006302">
    <property type="term" value="P:double-strand break repair"/>
    <property type="evidence" value="ECO:0007669"/>
    <property type="project" value="TreeGrafter"/>
</dbReference>
<feature type="compositionally biased region" description="Polar residues" evidence="1">
    <location>
        <begin position="136"/>
        <end position="157"/>
    </location>
</feature>
<evidence type="ECO:0000313" key="3">
    <source>
        <dbReference type="EMBL" id="CBX97220.1"/>
    </source>
</evidence>
<dbReference type="GeneID" id="13280864"/>
<feature type="domain" description="5'-3' DNA helicase ZGRF1-like N-terminal" evidence="2">
    <location>
        <begin position="25"/>
        <end position="105"/>
    </location>
</feature>
<feature type="compositionally biased region" description="Polar residues" evidence="1">
    <location>
        <begin position="605"/>
        <end position="614"/>
    </location>
</feature>
<dbReference type="GO" id="GO:0035861">
    <property type="term" value="C:site of double-strand break"/>
    <property type="evidence" value="ECO:0007669"/>
    <property type="project" value="TreeGrafter"/>
</dbReference>
<gene>
    <name evidence="3" type="ORF">LEMA_P103510.1</name>
</gene>
<evidence type="ECO:0000259" key="2">
    <source>
        <dbReference type="Pfam" id="PF10382"/>
    </source>
</evidence>
<dbReference type="InterPro" id="IPR052800">
    <property type="entry name" value="DNA_Repair_Helicase_ZGRF1"/>
</dbReference>
<dbReference type="PANTHER" id="PTHR28535:SF1">
    <property type="entry name" value="PROTEIN ZGRF1"/>
    <property type="match status" value="1"/>
</dbReference>
<dbReference type="HOGENOM" id="CLU_347164_0_0_1"/>
<protein>
    <recommendedName>
        <fullName evidence="2">5'-3' DNA helicase ZGRF1-like N-terminal domain-containing protein</fullName>
    </recommendedName>
</protein>
<evidence type="ECO:0000256" key="1">
    <source>
        <dbReference type="SAM" id="MobiDB-lite"/>
    </source>
</evidence>
<evidence type="ECO:0000313" key="4">
    <source>
        <dbReference type="Proteomes" id="UP000002668"/>
    </source>
</evidence>
<dbReference type="AlphaFoldDB" id="E5A0S4"/>
<organism evidence="4">
    <name type="scientific">Leptosphaeria maculans (strain JN3 / isolate v23.1.3 / race Av1-4-5-6-7-8)</name>
    <name type="common">Blackleg fungus</name>
    <name type="synonym">Phoma lingam</name>
    <dbReference type="NCBI Taxonomy" id="985895"/>
    <lineage>
        <taxon>Eukaryota</taxon>
        <taxon>Fungi</taxon>
        <taxon>Dikarya</taxon>
        <taxon>Ascomycota</taxon>
        <taxon>Pezizomycotina</taxon>
        <taxon>Dothideomycetes</taxon>
        <taxon>Pleosporomycetidae</taxon>
        <taxon>Pleosporales</taxon>
        <taxon>Pleosporineae</taxon>
        <taxon>Leptosphaeriaceae</taxon>
        <taxon>Plenodomus</taxon>
        <taxon>Plenodomus lingam/Leptosphaeria maculans species complex</taxon>
    </lineage>
</organism>
<dbReference type="VEuPathDB" id="FungiDB:LEMA_P103510.1"/>
<feature type="compositionally biased region" description="Basic residues" evidence="1">
    <location>
        <begin position="448"/>
        <end position="466"/>
    </location>
</feature>
<accession>E5A0S4</accession>
<dbReference type="OrthoDB" id="6513042at2759"/>
<feature type="compositionally biased region" description="Low complexity" evidence="1">
    <location>
        <begin position="593"/>
        <end position="604"/>
    </location>
</feature>
<sequence length="813" mass="88744">MTAPLQTTTPHDTVVLPASQNTAPVAEYRCLFTHDVRRKQKRWQDGYLRFHSFNHRVMVYDESRNFLGDTYYKDSSELQEGDQLNLDKGIMIEVAEAIGVTQTDLTPLFEKKLKEIPARPTTVASQTRPFQRPSVVASSIVQRNTSQLPHKSLNTLLGTPKGPLGKAQPMQSPFEARKAKDKENRVDAGPSAQRPKLPRPASPWRASSPTQEESPIAKRAVSCLPQSPAAQAVQKLPSLIPPVANVFHVESEPKLLPTVSPDMTVSNTSTMVAKTGAKLHFASKTVPASKTNHQSTMVPGRRSVQTPKISRGKTPVLLARTLETPRHPAPRSSPPVSVSNRLANVENSVQTLEVPLERPVPASSLPRNPKTKSLRLSAGVMRGTLICQTLPSLTSKMYSESRPPGTVQEIGRLSCSISRDSSPVVPDIGNSRCGKSKTKLSEVPPKLSSKRKKAQRPVGKPVKRTRIAPTPPEPTLAMFDDPELTHGMMDESLLALSPPMSLLTYNTEATPKPSKTKIITVGKLAGKQQDVQECVILDVPTKTSPLQNSRGRIFPQESPTADSKAALETTVPSRIIKTPDTLSLAVSPAHADTTSTRSRTSSTSPKNSALSTGAFSKKPKLGLNDMPAPHSFHHDKTVVLLPYPLHAAPKSSLMSTTELHTLLQTSKKPKKPGTDYIEETKISPKTCKSESRSFRRVRSENDAPIPSAVKDWEKRNLPLQRISSALTEVSELTMDTMVSTIGETVVDKGIRLPASKKKDPGRIIKRTQSLRVQSDGLSATTAQVDVLTPLIDQDVGPWSIEAGDLFDWKPPGR</sequence>
<dbReference type="PANTHER" id="PTHR28535">
    <property type="entry name" value="ZINC FINGER GRF-TYPE CONTAINING 1"/>
    <property type="match status" value="1"/>
</dbReference>
<feature type="region of interest" description="Disordered" evidence="1">
    <location>
        <begin position="322"/>
        <end position="341"/>
    </location>
</feature>
<dbReference type="InterPro" id="IPR018838">
    <property type="entry name" value="ZGRF1-like_N"/>
</dbReference>
<dbReference type="EMBL" id="FP929131">
    <property type="protein sequence ID" value="CBX97220.1"/>
    <property type="molecule type" value="Genomic_DNA"/>
</dbReference>
<feature type="region of interest" description="Disordered" evidence="1">
    <location>
        <begin position="119"/>
        <end position="217"/>
    </location>
</feature>
<dbReference type="InParanoid" id="E5A0S4"/>
<feature type="region of interest" description="Disordered" evidence="1">
    <location>
        <begin position="545"/>
        <end position="566"/>
    </location>
</feature>
<dbReference type="GO" id="GO:0005634">
    <property type="term" value="C:nucleus"/>
    <property type="evidence" value="ECO:0007669"/>
    <property type="project" value="TreeGrafter"/>
</dbReference>
<reference evidence="4" key="1">
    <citation type="journal article" date="2011" name="Nat. Commun.">
        <title>Effector diversification within compartments of the Leptosphaeria maculans genome affected by Repeat-Induced Point mutations.</title>
        <authorList>
            <person name="Rouxel T."/>
            <person name="Grandaubert J."/>
            <person name="Hane J.K."/>
            <person name="Hoede C."/>
            <person name="van de Wouw A.P."/>
            <person name="Couloux A."/>
            <person name="Dominguez V."/>
            <person name="Anthouard V."/>
            <person name="Bally P."/>
            <person name="Bourras S."/>
            <person name="Cozijnsen A.J."/>
            <person name="Ciuffetti L.M."/>
            <person name="Degrave A."/>
            <person name="Dilmaghani A."/>
            <person name="Duret L."/>
            <person name="Fudal I."/>
            <person name="Goodwin S.B."/>
            <person name="Gout L."/>
            <person name="Glaser N."/>
            <person name="Linglin J."/>
            <person name="Kema G.H.J."/>
            <person name="Lapalu N."/>
            <person name="Lawrence C.B."/>
            <person name="May K."/>
            <person name="Meyer M."/>
            <person name="Ollivier B."/>
            <person name="Poulain J."/>
            <person name="Schoch C.L."/>
            <person name="Simon A."/>
            <person name="Spatafora J.W."/>
            <person name="Stachowiak A."/>
            <person name="Turgeon B.G."/>
            <person name="Tyler B.M."/>
            <person name="Vincent D."/>
            <person name="Weissenbach J."/>
            <person name="Amselem J."/>
            <person name="Quesneville H."/>
            <person name="Oliver R.P."/>
            <person name="Wincker P."/>
            <person name="Balesdent M.-H."/>
            <person name="Howlett B.J."/>
        </authorList>
    </citation>
    <scope>NUCLEOTIDE SEQUENCE [LARGE SCALE GENOMIC DNA]</scope>
    <source>
        <strain evidence="4">JN3 / isolate v23.1.3 / race Av1-4-5-6-7-8</strain>
    </source>
</reference>
<feature type="region of interest" description="Disordered" evidence="1">
    <location>
        <begin position="285"/>
        <end position="308"/>
    </location>
</feature>
<keyword evidence="4" id="KW-1185">Reference proteome</keyword>
<feature type="compositionally biased region" description="Polar residues" evidence="1">
    <location>
        <begin position="286"/>
        <end position="308"/>
    </location>
</feature>
<feature type="compositionally biased region" description="Basic and acidic residues" evidence="1">
    <location>
        <begin position="175"/>
        <end position="186"/>
    </location>
</feature>
<dbReference type="RefSeq" id="XP_003840699.1">
    <property type="nucleotide sequence ID" value="XM_003840651.1"/>
</dbReference>
<proteinExistence type="predicted"/>
<name>E5A0S4_LEPMJ</name>